<organism evidence="2 3">
    <name type="scientific">Chrysochromulina tobinii</name>
    <dbReference type="NCBI Taxonomy" id="1460289"/>
    <lineage>
        <taxon>Eukaryota</taxon>
        <taxon>Haptista</taxon>
        <taxon>Haptophyta</taxon>
        <taxon>Prymnesiophyceae</taxon>
        <taxon>Prymnesiales</taxon>
        <taxon>Chrysochromulinaceae</taxon>
        <taxon>Chrysochromulina</taxon>
    </lineage>
</organism>
<reference evidence="3" key="1">
    <citation type="journal article" date="2015" name="PLoS Genet.">
        <title>Genome Sequence and Transcriptome Analyses of Chrysochromulina tobin: Metabolic Tools for Enhanced Algal Fitness in the Prominent Order Prymnesiales (Haptophyceae).</title>
        <authorList>
            <person name="Hovde B.T."/>
            <person name="Deodato C.R."/>
            <person name="Hunsperger H.M."/>
            <person name="Ryken S.A."/>
            <person name="Yost W."/>
            <person name="Jha R.K."/>
            <person name="Patterson J."/>
            <person name="Monnat R.J. Jr."/>
            <person name="Barlow S.B."/>
            <person name="Starkenburg S.R."/>
            <person name="Cattolico R.A."/>
        </authorList>
    </citation>
    <scope>NUCLEOTIDE SEQUENCE</scope>
    <source>
        <strain evidence="3">CCMP291</strain>
    </source>
</reference>
<feature type="region of interest" description="Disordered" evidence="1">
    <location>
        <begin position="1"/>
        <end position="24"/>
    </location>
</feature>
<sequence length="101" mass="10908">MAVPEEMSAAEEEVSAAPDPEELPMDSLTLFDEFIDKTEIAEHDLATREQRAPTSSTPMAFGPYEVVIEMTDDDPESLQLRVQVVGASASAPTAEEVEVAP</sequence>
<comment type="caution">
    <text evidence="2">The sequence shown here is derived from an EMBL/GenBank/DDBJ whole genome shotgun (WGS) entry which is preliminary data.</text>
</comment>
<keyword evidence="3" id="KW-1185">Reference proteome</keyword>
<evidence type="ECO:0000313" key="3">
    <source>
        <dbReference type="Proteomes" id="UP000037460"/>
    </source>
</evidence>
<accession>A0A0M0JT83</accession>
<dbReference type="Proteomes" id="UP000037460">
    <property type="component" value="Unassembled WGS sequence"/>
</dbReference>
<feature type="compositionally biased region" description="Acidic residues" evidence="1">
    <location>
        <begin position="8"/>
        <end position="24"/>
    </location>
</feature>
<proteinExistence type="predicted"/>
<evidence type="ECO:0000256" key="1">
    <source>
        <dbReference type="SAM" id="MobiDB-lite"/>
    </source>
</evidence>
<protein>
    <submittedName>
        <fullName evidence="2">Uncharacterized protein</fullName>
    </submittedName>
</protein>
<evidence type="ECO:0000313" key="2">
    <source>
        <dbReference type="EMBL" id="KOO29715.1"/>
    </source>
</evidence>
<gene>
    <name evidence="2" type="ORF">Ctob_014066</name>
</gene>
<dbReference type="EMBL" id="JWZX01002375">
    <property type="protein sequence ID" value="KOO29715.1"/>
    <property type="molecule type" value="Genomic_DNA"/>
</dbReference>
<name>A0A0M0JT83_9EUKA</name>
<dbReference type="AlphaFoldDB" id="A0A0M0JT83"/>